<dbReference type="EMBL" id="BKCP01007293">
    <property type="protein sequence ID" value="GER45779.1"/>
    <property type="molecule type" value="Genomic_DNA"/>
</dbReference>
<evidence type="ECO:0000256" key="1">
    <source>
        <dbReference type="SAM" id="MobiDB-lite"/>
    </source>
</evidence>
<protein>
    <submittedName>
        <fullName evidence="2">Homeodomain-like superfamily protein</fullName>
    </submittedName>
</protein>
<keyword evidence="3" id="KW-1185">Reference proteome</keyword>
<evidence type="ECO:0000313" key="2">
    <source>
        <dbReference type="EMBL" id="GER45779.1"/>
    </source>
</evidence>
<name>A0A5A7QKM6_STRAF</name>
<evidence type="ECO:0000313" key="3">
    <source>
        <dbReference type="Proteomes" id="UP000325081"/>
    </source>
</evidence>
<dbReference type="AlphaFoldDB" id="A0A5A7QKM6"/>
<sequence length="204" mass="22544">MLEGPMVLALTSPTTASLLKKVQDSSNLQEDPAIDANLHQPCRNREHTRSRKATSLPHSHCLQLSPPPSSLSIQHQRRRQSSSWMPSAPSISSMCAAIDFGVQVQAIAIGAVHLFVYRQSNTSGKRTIRHAGHRRRRRFEVRRSKVAENQTGTGRTPMVRDISETTPPASDAVWQRRRILGRSALNADGEVDRDLGIGNGAGEW</sequence>
<proteinExistence type="predicted"/>
<dbReference type="GO" id="GO:0003677">
    <property type="term" value="F:DNA binding"/>
    <property type="evidence" value="ECO:0007669"/>
    <property type="project" value="UniProtKB-KW"/>
</dbReference>
<comment type="caution">
    <text evidence="2">The sequence shown here is derived from an EMBL/GenBank/DDBJ whole genome shotgun (WGS) entry which is preliminary data.</text>
</comment>
<keyword evidence="2" id="KW-0238">DNA-binding</keyword>
<feature type="compositionally biased region" description="Low complexity" evidence="1">
    <location>
        <begin position="55"/>
        <end position="74"/>
    </location>
</feature>
<gene>
    <name evidence="2" type="ORF">STAS_22756</name>
</gene>
<feature type="region of interest" description="Disordered" evidence="1">
    <location>
        <begin position="148"/>
        <end position="170"/>
    </location>
</feature>
<accession>A0A5A7QKM6</accession>
<dbReference type="Proteomes" id="UP000325081">
    <property type="component" value="Unassembled WGS sequence"/>
</dbReference>
<reference evidence="3" key="1">
    <citation type="journal article" date="2019" name="Curr. Biol.">
        <title>Genome Sequence of Striga asiatica Provides Insight into the Evolution of Plant Parasitism.</title>
        <authorList>
            <person name="Yoshida S."/>
            <person name="Kim S."/>
            <person name="Wafula E.K."/>
            <person name="Tanskanen J."/>
            <person name="Kim Y.M."/>
            <person name="Honaas L."/>
            <person name="Yang Z."/>
            <person name="Spallek T."/>
            <person name="Conn C.E."/>
            <person name="Ichihashi Y."/>
            <person name="Cheong K."/>
            <person name="Cui S."/>
            <person name="Der J.P."/>
            <person name="Gundlach H."/>
            <person name="Jiao Y."/>
            <person name="Hori C."/>
            <person name="Ishida J.K."/>
            <person name="Kasahara H."/>
            <person name="Kiba T."/>
            <person name="Kim M.S."/>
            <person name="Koo N."/>
            <person name="Laohavisit A."/>
            <person name="Lee Y.H."/>
            <person name="Lumba S."/>
            <person name="McCourt P."/>
            <person name="Mortimer J.C."/>
            <person name="Mutuku J.M."/>
            <person name="Nomura T."/>
            <person name="Sasaki-Sekimoto Y."/>
            <person name="Seto Y."/>
            <person name="Wang Y."/>
            <person name="Wakatake T."/>
            <person name="Sakakibara H."/>
            <person name="Demura T."/>
            <person name="Yamaguchi S."/>
            <person name="Yoneyama K."/>
            <person name="Manabe R.I."/>
            <person name="Nelson D.C."/>
            <person name="Schulman A.H."/>
            <person name="Timko M.P."/>
            <person name="dePamphilis C.W."/>
            <person name="Choi D."/>
            <person name="Shirasu K."/>
        </authorList>
    </citation>
    <scope>NUCLEOTIDE SEQUENCE [LARGE SCALE GENOMIC DNA]</scope>
    <source>
        <strain evidence="3">cv. UVA1</strain>
    </source>
</reference>
<keyword evidence="2" id="KW-0371">Homeobox</keyword>
<feature type="region of interest" description="Disordered" evidence="1">
    <location>
        <begin position="22"/>
        <end position="88"/>
    </location>
</feature>
<organism evidence="2 3">
    <name type="scientific">Striga asiatica</name>
    <name type="common">Asiatic witchweed</name>
    <name type="synonym">Buchnera asiatica</name>
    <dbReference type="NCBI Taxonomy" id="4170"/>
    <lineage>
        <taxon>Eukaryota</taxon>
        <taxon>Viridiplantae</taxon>
        <taxon>Streptophyta</taxon>
        <taxon>Embryophyta</taxon>
        <taxon>Tracheophyta</taxon>
        <taxon>Spermatophyta</taxon>
        <taxon>Magnoliopsida</taxon>
        <taxon>eudicotyledons</taxon>
        <taxon>Gunneridae</taxon>
        <taxon>Pentapetalae</taxon>
        <taxon>asterids</taxon>
        <taxon>lamiids</taxon>
        <taxon>Lamiales</taxon>
        <taxon>Orobanchaceae</taxon>
        <taxon>Buchnereae</taxon>
        <taxon>Striga</taxon>
    </lineage>
</organism>